<evidence type="ECO:0000256" key="11">
    <source>
        <dbReference type="ARBA" id="ARBA00047944"/>
    </source>
</evidence>
<dbReference type="GO" id="GO:0005737">
    <property type="term" value="C:cytoplasm"/>
    <property type="evidence" value="ECO:0007669"/>
    <property type="project" value="UniProtKB-SubCell"/>
</dbReference>
<dbReference type="CDD" id="cd18084">
    <property type="entry name" value="RsmE-like"/>
    <property type="match status" value="1"/>
</dbReference>
<dbReference type="NCBIfam" id="NF008692">
    <property type="entry name" value="PRK11713.1-5"/>
    <property type="match status" value="1"/>
</dbReference>
<keyword evidence="16" id="KW-1185">Reference proteome</keyword>
<dbReference type="EMBL" id="JSZA02000047">
    <property type="protein sequence ID" value="KHD06611.1"/>
    <property type="molecule type" value="Genomic_DNA"/>
</dbReference>
<dbReference type="EC" id="2.1.1.193" evidence="3 12"/>
<evidence type="ECO:0000256" key="3">
    <source>
        <dbReference type="ARBA" id="ARBA00012328"/>
    </source>
</evidence>
<keyword evidence="7 12" id="KW-0489">Methyltransferase</keyword>
<dbReference type="InterPro" id="IPR029026">
    <property type="entry name" value="tRNA_m1G_MTases_N"/>
</dbReference>
<dbReference type="InterPro" id="IPR029028">
    <property type="entry name" value="Alpha/beta_knot_MTases"/>
</dbReference>
<gene>
    <name evidence="15" type="ORF">PN36_13970</name>
</gene>
<comment type="subcellular location">
    <subcellularLocation>
        <location evidence="1 12">Cytoplasm</location>
    </subcellularLocation>
</comment>
<dbReference type="InterPro" id="IPR015947">
    <property type="entry name" value="PUA-like_sf"/>
</dbReference>
<evidence type="ECO:0000256" key="12">
    <source>
        <dbReference type="PIRNR" id="PIRNR015601"/>
    </source>
</evidence>
<comment type="caution">
    <text evidence="15">The sequence shown here is derived from an EMBL/GenBank/DDBJ whole genome shotgun (WGS) entry which is preliminary data.</text>
</comment>
<evidence type="ECO:0000256" key="4">
    <source>
        <dbReference type="ARBA" id="ARBA00013673"/>
    </source>
</evidence>
<protein>
    <recommendedName>
        <fullName evidence="4 12">Ribosomal RNA small subunit methyltransferase E</fullName>
        <ecNumber evidence="3 12">2.1.1.193</ecNumber>
    </recommendedName>
</protein>
<keyword evidence="8 12" id="KW-0808">Transferase</keyword>
<evidence type="ECO:0000256" key="2">
    <source>
        <dbReference type="ARBA" id="ARBA00005528"/>
    </source>
</evidence>
<dbReference type="SUPFAM" id="SSF88697">
    <property type="entry name" value="PUA domain-like"/>
    <property type="match status" value="1"/>
</dbReference>
<dbReference type="Proteomes" id="UP000030428">
    <property type="component" value="Unassembled WGS sequence"/>
</dbReference>
<keyword evidence="6 12" id="KW-0698">rRNA processing</keyword>
<dbReference type="InterPro" id="IPR006700">
    <property type="entry name" value="RsmE"/>
</dbReference>
<organism evidence="15 16">
    <name type="scientific">Candidatus Thiomargarita nelsonii</name>
    <dbReference type="NCBI Taxonomy" id="1003181"/>
    <lineage>
        <taxon>Bacteria</taxon>
        <taxon>Pseudomonadati</taxon>
        <taxon>Pseudomonadota</taxon>
        <taxon>Gammaproteobacteria</taxon>
        <taxon>Thiotrichales</taxon>
        <taxon>Thiotrichaceae</taxon>
        <taxon>Thiomargarita</taxon>
    </lineage>
</organism>
<evidence type="ECO:0000259" key="14">
    <source>
        <dbReference type="Pfam" id="PF20260"/>
    </source>
</evidence>
<comment type="similarity">
    <text evidence="2 12">Belongs to the RNA methyltransferase RsmE family.</text>
</comment>
<sequence>MHLSRLFIDCPLAVGQEIVLAKESAHYLLNVLRQRVGTQVTLFNGQSGEYVADLIAAAKKNAHLQVTEYKNIERESALQLTLVQAISRPEHMDYTIQKAVELGVQRIVPIITERGLTRSREQRWRKILISACEQCGRNRLPQLDNVLSLNAWLAEQSQSFCIVLSPTGKQGINIQSLSGIEKNLTVLIGAEGGLSEAEIEQTRQAGYLDIRLGPRILRTETAAVTVLAVVQALWGDLYESGDRS</sequence>
<comment type="function">
    <text evidence="10 12">Specifically methylates the N3 position of the uracil ring of uridine 1498 (m3U1498) in 16S rRNA. Acts on the fully assembled 30S ribosomal subunit.</text>
</comment>
<accession>A0A0A6PJU1</accession>
<evidence type="ECO:0000256" key="6">
    <source>
        <dbReference type="ARBA" id="ARBA00022552"/>
    </source>
</evidence>
<name>A0A0A6PJU1_9GAMM</name>
<keyword evidence="9 12" id="KW-0949">S-adenosyl-L-methionine</keyword>
<dbReference type="GO" id="GO:0070042">
    <property type="term" value="F:rRNA (uridine-N3-)-methyltransferase activity"/>
    <property type="evidence" value="ECO:0007669"/>
    <property type="project" value="TreeGrafter"/>
</dbReference>
<dbReference type="Gene3D" id="2.40.240.20">
    <property type="entry name" value="Hypothetical PUA domain-like, domain 1"/>
    <property type="match status" value="1"/>
</dbReference>
<reference evidence="15 16" key="1">
    <citation type="journal article" date="2016" name="Front. Microbiol.">
        <title>Single-Cell (Meta-)Genomics of a Dimorphic Candidatus Thiomargarita nelsonii Reveals Genomic Plasticity.</title>
        <authorList>
            <person name="Flood B.E."/>
            <person name="Fliss P."/>
            <person name="Jones D.S."/>
            <person name="Dick G.J."/>
            <person name="Jain S."/>
            <person name="Kaster A.K."/>
            <person name="Winkel M."/>
            <person name="Mussmann M."/>
            <person name="Bailey J."/>
        </authorList>
    </citation>
    <scope>NUCLEOTIDE SEQUENCE [LARGE SCALE GENOMIC DNA]</scope>
    <source>
        <strain evidence="15">Hydrate Ridge</strain>
    </source>
</reference>
<evidence type="ECO:0000256" key="10">
    <source>
        <dbReference type="ARBA" id="ARBA00025699"/>
    </source>
</evidence>
<evidence type="ECO:0000256" key="8">
    <source>
        <dbReference type="ARBA" id="ARBA00022679"/>
    </source>
</evidence>
<evidence type="ECO:0000256" key="7">
    <source>
        <dbReference type="ARBA" id="ARBA00022603"/>
    </source>
</evidence>
<evidence type="ECO:0000259" key="13">
    <source>
        <dbReference type="Pfam" id="PF04452"/>
    </source>
</evidence>
<dbReference type="PANTHER" id="PTHR30027:SF3">
    <property type="entry name" value="16S RRNA (URACIL(1498)-N(3))-METHYLTRANSFERASE"/>
    <property type="match status" value="1"/>
</dbReference>
<dbReference type="SUPFAM" id="SSF75217">
    <property type="entry name" value="alpha/beta knot"/>
    <property type="match status" value="1"/>
</dbReference>
<comment type="catalytic activity">
    <reaction evidence="11 12">
        <text>uridine(1498) in 16S rRNA + S-adenosyl-L-methionine = N(3)-methyluridine(1498) in 16S rRNA + S-adenosyl-L-homocysteine + H(+)</text>
        <dbReference type="Rhea" id="RHEA:42920"/>
        <dbReference type="Rhea" id="RHEA-COMP:10283"/>
        <dbReference type="Rhea" id="RHEA-COMP:10284"/>
        <dbReference type="ChEBI" id="CHEBI:15378"/>
        <dbReference type="ChEBI" id="CHEBI:57856"/>
        <dbReference type="ChEBI" id="CHEBI:59789"/>
        <dbReference type="ChEBI" id="CHEBI:65315"/>
        <dbReference type="ChEBI" id="CHEBI:74502"/>
        <dbReference type="EC" id="2.1.1.193"/>
    </reaction>
</comment>
<dbReference type="Pfam" id="PF04452">
    <property type="entry name" value="Methyltrans_RNA"/>
    <property type="match status" value="1"/>
</dbReference>
<dbReference type="InterPro" id="IPR046887">
    <property type="entry name" value="RsmE_PUA-like"/>
</dbReference>
<dbReference type="GO" id="GO:0070475">
    <property type="term" value="P:rRNA base methylation"/>
    <property type="evidence" value="ECO:0007669"/>
    <property type="project" value="TreeGrafter"/>
</dbReference>
<dbReference type="InterPro" id="IPR046886">
    <property type="entry name" value="RsmE_MTase_dom"/>
</dbReference>
<dbReference type="PANTHER" id="PTHR30027">
    <property type="entry name" value="RIBOSOMAL RNA SMALL SUBUNIT METHYLTRANSFERASE E"/>
    <property type="match status" value="1"/>
</dbReference>
<feature type="domain" description="Ribosomal RNA small subunit methyltransferase E methyltransferase" evidence="13">
    <location>
        <begin position="75"/>
        <end position="231"/>
    </location>
</feature>
<dbReference type="Gene3D" id="3.40.1280.10">
    <property type="match status" value="1"/>
</dbReference>
<proteinExistence type="inferred from homology"/>
<keyword evidence="5 12" id="KW-0963">Cytoplasm</keyword>
<evidence type="ECO:0000313" key="16">
    <source>
        <dbReference type="Proteomes" id="UP000030428"/>
    </source>
</evidence>
<dbReference type="Pfam" id="PF20260">
    <property type="entry name" value="PUA_4"/>
    <property type="match status" value="1"/>
</dbReference>
<feature type="domain" description="Ribosomal RNA small subunit methyltransferase E PUA-like" evidence="14">
    <location>
        <begin position="22"/>
        <end position="66"/>
    </location>
</feature>
<dbReference type="AlphaFoldDB" id="A0A0A6PJU1"/>
<evidence type="ECO:0000313" key="15">
    <source>
        <dbReference type="EMBL" id="KHD06611.1"/>
    </source>
</evidence>
<dbReference type="NCBIfam" id="TIGR00046">
    <property type="entry name" value="RsmE family RNA methyltransferase"/>
    <property type="match status" value="1"/>
</dbReference>
<evidence type="ECO:0000256" key="1">
    <source>
        <dbReference type="ARBA" id="ARBA00004496"/>
    </source>
</evidence>
<evidence type="ECO:0000256" key="5">
    <source>
        <dbReference type="ARBA" id="ARBA00022490"/>
    </source>
</evidence>
<evidence type="ECO:0000256" key="9">
    <source>
        <dbReference type="ARBA" id="ARBA00022691"/>
    </source>
</evidence>
<dbReference type="PIRSF" id="PIRSF015601">
    <property type="entry name" value="MTase_slr0722"/>
    <property type="match status" value="1"/>
</dbReference>